<dbReference type="EMBL" id="GBRH01201751">
    <property type="protein sequence ID" value="JAD96144.1"/>
    <property type="molecule type" value="Transcribed_RNA"/>
</dbReference>
<reference evidence="2" key="2">
    <citation type="journal article" date="2015" name="Data Brief">
        <title>Shoot transcriptome of the giant reed, Arundo donax.</title>
        <authorList>
            <person name="Barrero R.A."/>
            <person name="Guerrero F.D."/>
            <person name="Moolhuijzen P."/>
            <person name="Goolsby J.A."/>
            <person name="Tidwell J."/>
            <person name="Bellgard S.E."/>
            <person name="Bellgard M.I."/>
        </authorList>
    </citation>
    <scope>NUCLEOTIDE SEQUENCE</scope>
    <source>
        <tissue evidence="2">Shoot tissue taken approximately 20 cm above the soil surface</tissue>
    </source>
</reference>
<feature type="transmembrane region" description="Helical" evidence="1">
    <location>
        <begin position="22"/>
        <end position="45"/>
    </location>
</feature>
<accession>A0A0A9E5Y0</accession>
<protein>
    <submittedName>
        <fullName evidence="2">Uncharacterized protein</fullName>
    </submittedName>
</protein>
<evidence type="ECO:0000313" key="2">
    <source>
        <dbReference type="EMBL" id="JAD96144.1"/>
    </source>
</evidence>
<keyword evidence="1" id="KW-0472">Membrane</keyword>
<keyword evidence="1" id="KW-1133">Transmembrane helix</keyword>
<sequence>MVKLYTVLPIQGTETALGHRRILFLPLLGLSSCAPALLFGGPLFGGRPTPLFLTGSFLRTVFTLAASEASLRESLPSLCLAVASLETLLLFTSPGPWRPGCRARAFFFAIGALPVPVALRLLEMKLALCFTVLHARSRSSTAAMCSSVAFG</sequence>
<organism evidence="2">
    <name type="scientific">Arundo donax</name>
    <name type="common">Giant reed</name>
    <name type="synonym">Donax arundinaceus</name>
    <dbReference type="NCBI Taxonomy" id="35708"/>
    <lineage>
        <taxon>Eukaryota</taxon>
        <taxon>Viridiplantae</taxon>
        <taxon>Streptophyta</taxon>
        <taxon>Embryophyta</taxon>
        <taxon>Tracheophyta</taxon>
        <taxon>Spermatophyta</taxon>
        <taxon>Magnoliopsida</taxon>
        <taxon>Liliopsida</taxon>
        <taxon>Poales</taxon>
        <taxon>Poaceae</taxon>
        <taxon>PACMAD clade</taxon>
        <taxon>Arundinoideae</taxon>
        <taxon>Arundineae</taxon>
        <taxon>Arundo</taxon>
    </lineage>
</organism>
<dbReference type="PROSITE" id="PS51257">
    <property type="entry name" value="PROKAR_LIPOPROTEIN"/>
    <property type="match status" value="1"/>
</dbReference>
<keyword evidence="1" id="KW-0812">Transmembrane</keyword>
<proteinExistence type="predicted"/>
<reference evidence="2" key="1">
    <citation type="submission" date="2014-09" db="EMBL/GenBank/DDBJ databases">
        <authorList>
            <person name="Magalhaes I.L.F."/>
            <person name="Oliveira U."/>
            <person name="Santos F.R."/>
            <person name="Vidigal T.H.D.A."/>
            <person name="Brescovit A.D."/>
            <person name="Santos A.J."/>
        </authorList>
    </citation>
    <scope>NUCLEOTIDE SEQUENCE</scope>
    <source>
        <tissue evidence="2">Shoot tissue taken approximately 20 cm above the soil surface</tissue>
    </source>
</reference>
<name>A0A0A9E5Y0_ARUDO</name>
<evidence type="ECO:0000256" key="1">
    <source>
        <dbReference type="SAM" id="Phobius"/>
    </source>
</evidence>
<dbReference type="AlphaFoldDB" id="A0A0A9E5Y0"/>